<dbReference type="GO" id="GO:0005524">
    <property type="term" value="F:ATP binding"/>
    <property type="evidence" value="ECO:0007669"/>
    <property type="project" value="UniProtKB-KW"/>
</dbReference>
<dbReference type="PANTHER" id="PTHR43394">
    <property type="entry name" value="ATP-DEPENDENT PERMEASE MDL1, MITOCHONDRIAL"/>
    <property type="match status" value="1"/>
</dbReference>
<evidence type="ECO:0000256" key="3">
    <source>
        <dbReference type="ARBA" id="ARBA00022741"/>
    </source>
</evidence>
<comment type="subcellular location">
    <subcellularLocation>
        <location evidence="1">Cell membrane</location>
        <topology evidence="1">Multi-pass membrane protein</topology>
    </subcellularLocation>
</comment>
<comment type="caution">
    <text evidence="11">The sequence shown here is derived from an EMBL/GenBank/DDBJ whole genome shotgun (WGS) entry which is preliminary data.</text>
</comment>
<protein>
    <submittedName>
        <fullName evidence="11">ABC transporter ATP-binding protein</fullName>
    </submittedName>
</protein>
<dbReference type="InterPro" id="IPR011527">
    <property type="entry name" value="ABC1_TM_dom"/>
</dbReference>
<keyword evidence="3" id="KW-0547">Nucleotide-binding</keyword>
<dbReference type="Proteomes" id="UP001595847">
    <property type="component" value="Unassembled WGS sequence"/>
</dbReference>
<dbReference type="SMART" id="SM00382">
    <property type="entry name" value="AAA"/>
    <property type="match status" value="1"/>
</dbReference>
<evidence type="ECO:0000256" key="1">
    <source>
        <dbReference type="ARBA" id="ARBA00004651"/>
    </source>
</evidence>
<evidence type="ECO:0000259" key="9">
    <source>
        <dbReference type="PROSITE" id="PS50893"/>
    </source>
</evidence>
<feature type="transmembrane region" description="Helical" evidence="8">
    <location>
        <begin position="307"/>
        <end position="332"/>
    </location>
</feature>
<feature type="domain" description="ABC transmembrane type-1" evidence="10">
    <location>
        <begin position="63"/>
        <end position="351"/>
    </location>
</feature>
<dbReference type="InterPro" id="IPR003439">
    <property type="entry name" value="ABC_transporter-like_ATP-bd"/>
</dbReference>
<evidence type="ECO:0000256" key="6">
    <source>
        <dbReference type="ARBA" id="ARBA00023136"/>
    </source>
</evidence>
<dbReference type="Pfam" id="PF00005">
    <property type="entry name" value="ABC_tran"/>
    <property type="match status" value="1"/>
</dbReference>
<feature type="region of interest" description="Disordered" evidence="7">
    <location>
        <begin position="636"/>
        <end position="657"/>
    </location>
</feature>
<dbReference type="EMBL" id="JBHSBH010000007">
    <property type="protein sequence ID" value="MFC3996184.1"/>
    <property type="molecule type" value="Genomic_DNA"/>
</dbReference>
<evidence type="ECO:0000313" key="12">
    <source>
        <dbReference type="Proteomes" id="UP001595847"/>
    </source>
</evidence>
<keyword evidence="12" id="KW-1185">Reference proteome</keyword>
<keyword evidence="6 8" id="KW-0472">Membrane</keyword>
<dbReference type="SUPFAM" id="SSF52540">
    <property type="entry name" value="P-loop containing nucleoside triphosphate hydrolases"/>
    <property type="match status" value="1"/>
</dbReference>
<reference evidence="12" key="1">
    <citation type="journal article" date="2019" name="Int. J. Syst. Evol. Microbiol.">
        <title>The Global Catalogue of Microorganisms (GCM) 10K type strain sequencing project: providing services to taxonomists for standard genome sequencing and annotation.</title>
        <authorList>
            <consortium name="The Broad Institute Genomics Platform"/>
            <consortium name="The Broad Institute Genome Sequencing Center for Infectious Disease"/>
            <person name="Wu L."/>
            <person name="Ma J."/>
        </authorList>
    </citation>
    <scope>NUCLEOTIDE SEQUENCE [LARGE SCALE GENOMIC DNA]</scope>
    <source>
        <strain evidence="12">TBRC 1826</strain>
    </source>
</reference>
<evidence type="ECO:0000256" key="7">
    <source>
        <dbReference type="SAM" id="MobiDB-lite"/>
    </source>
</evidence>
<feature type="region of interest" description="Disordered" evidence="7">
    <location>
        <begin position="1"/>
        <end position="20"/>
    </location>
</feature>
<gene>
    <name evidence="11" type="ORF">ACFOVU_09680</name>
</gene>
<feature type="transmembrane region" description="Helical" evidence="8">
    <location>
        <begin position="175"/>
        <end position="199"/>
    </location>
</feature>
<accession>A0ABV8FLD1</accession>
<dbReference type="PROSITE" id="PS50929">
    <property type="entry name" value="ABC_TM1F"/>
    <property type="match status" value="1"/>
</dbReference>
<feature type="domain" description="ABC transporter" evidence="9">
    <location>
        <begin position="385"/>
        <end position="623"/>
    </location>
</feature>
<evidence type="ECO:0000259" key="10">
    <source>
        <dbReference type="PROSITE" id="PS50929"/>
    </source>
</evidence>
<dbReference type="InterPro" id="IPR039421">
    <property type="entry name" value="Type_1_exporter"/>
</dbReference>
<dbReference type="InterPro" id="IPR027417">
    <property type="entry name" value="P-loop_NTPase"/>
</dbReference>
<keyword evidence="4 11" id="KW-0067">ATP-binding</keyword>
<sequence>MRLRRRTPRPRPAPTLPELKASRNNPWVRDLEAASLWVVATRLPAMVALALGWAWRASRIDTFATVGLNLGAGVAGAAGLLAVSGVLEELFAAGPTPDRVRAALPALILVGGAALARGALTAGAGWAQARLEPQVERAAELELFELTSHMRLEAFDDSDLADAMYRARGRGVAEVARTVTFSIDVLTGLIGLVAVAGVLTVLHPLLLGLLVLTVVPDGWAAARAARLRYSRTREITTTRRRQWMLSDLLAERDSAAELRAYNMRAFLLAEYTVIADHVRAVMLGVAWRQTQVRAAGDAVGGAATVLTYIVLGVLLQVGSVPLAVAGTAVLAIRQGQTSLNQLLYSLNYCYESALFFNDFLEFCHQARTRLPAPPTGVDPGELRELTARGVVFAYPGDQERPALRGVDIDIRHGEIVALVGENGSGKSTLARLLAGLYTPHEGTISWNGADTATLDPEKLRDRIGLISQDYTQWPLSARRNITMSDETDEQRLRRAMDLSGADEVVDDLDKGLDTLLDKRFVGGADLSGGQKQRIAAARGLYRRADLVIADEPTAALDAKAEKRLFDTLHAAAQDTTVLLITHRLASVRMADRIYVLDRGRVVEQGTHEELMALPDGRYRYLFTLQADAYTGQGLAGETASPGAARPGTAASASSDAR</sequence>
<dbReference type="InterPro" id="IPR036640">
    <property type="entry name" value="ABC1_TM_sf"/>
</dbReference>
<organism evidence="11 12">
    <name type="scientific">Nocardiopsis sediminis</name>
    <dbReference type="NCBI Taxonomy" id="1778267"/>
    <lineage>
        <taxon>Bacteria</taxon>
        <taxon>Bacillati</taxon>
        <taxon>Actinomycetota</taxon>
        <taxon>Actinomycetes</taxon>
        <taxon>Streptosporangiales</taxon>
        <taxon>Nocardiopsidaceae</taxon>
        <taxon>Nocardiopsis</taxon>
    </lineage>
</organism>
<dbReference type="InterPro" id="IPR003593">
    <property type="entry name" value="AAA+_ATPase"/>
</dbReference>
<evidence type="ECO:0000313" key="11">
    <source>
        <dbReference type="EMBL" id="MFC3996184.1"/>
    </source>
</evidence>
<evidence type="ECO:0000256" key="5">
    <source>
        <dbReference type="ARBA" id="ARBA00022989"/>
    </source>
</evidence>
<dbReference type="PANTHER" id="PTHR43394:SF1">
    <property type="entry name" value="ATP-BINDING CASSETTE SUB-FAMILY B MEMBER 10, MITOCHONDRIAL"/>
    <property type="match status" value="1"/>
</dbReference>
<feature type="transmembrane region" description="Helical" evidence="8">
    <location>
        <begin position="66"/>
        <end position="87"/>
    </location>
</feature>
<evidence type="ECO:0000256" key="2">
    <source>
        <dbReference type="ARBA" id="ARBA00022692"/>
    </source>
</evidence>
<dbReference type="Gene3D" id="3.40.50.300">
    <property type="entry name" value="P-loop containing nucleotide triphosphate hydrolases"/>
    <property type="match status" value="1"/>
</dbReference>
<evidence type="ECO:0000256" key="4">
    <source>
        <dbReference type="ARBA" id="ARBA00022840"/>
    </source>
</evidence>
<keyword evidence="5 8" id="KW-1133">Transmembrane helix</keyword>
<feature type="transmembrane region" description="Helical" evidence="8">
    <location>
        <begin position="107"/>
        <end position="127"/>
    </location>
</feature>
<name>A0ABV8FLD1_9ACTN</name>
<dbReference type="RefSeq" id="WP_378532006.1">
    <property type="nucleotide sequence ID" value="NZ_JBHSBH010000007.1"/>
</dbReference>
<proteinExistence type="predicted"/>
<feature type="transmembrane region" description="Helical" evidence="8">
    <location>
        <begin position="205"/>
        <end position="225"/>
    </location>
</feature>
<dbReference type="SUPFAM" id="SSF90123">
    <property type="entry name" value="ABC transporter transmembrane region"/>
    <property type="match status" value="1"/>
</dbReference>
<keyword evidence="2 8" id="KW-0812">Transmembrane</keyword>
<dbReference type="Gene3D" id="1.20.1560.10">
    <property type="entry name" value="ABC transporter type 1, transmembrane domain"/>
    <property type="match status" value="1"/>
</dbReference>
<dbReference type="PROSITE" id="PS50893">
    <property type="entry name" value="ABC_TRANSPORTER_2"/>
    <property type="match status" value="1"/>
</dbReference>
<evidence type="ECO:0000256" key="8">
    <source>
        <dbReference type="SAM" id="Phobius"/>
    </source>
</evidence>